<dbReference type="InterPro" id="IPR004881">
    <property type="entry name" value="Ribosome_biogen_GTPase_RsgA"/>
</dbReference>
<dbReference type="AlphaFoldDB" id="A0A1F4S867"/>
<evidence type="ECO:0000313" key="2">
    <source>
        <dbReference type="EMBL" id="OGC16577.1"/>
    </source>
</evidence>
<dbReference type="Proteomes" id="UP000177905">
    <property type="component" value="Unassembled WGS sequence"/>
</dbReference>
<dbReference type="InterPro" id="IPR010914">
    <property type="entry name" value="RsgA_GTPase_dom"/>
</dbReference>
<evidence type="ECO:0000313" key="3">
    <source>
        <dbReference type="Proteomes" id="UP000177905"/>
    </source>
</evidence>
<dbReference type="GO" id="GO:0005525">
    <property type="term" value="F:GTP binding"/>
    <property type="evidence" value="ECO:0007669"/>
    <property type="project" value="InterPro"/>
</dbReference>
<gene>
    <name evidence="2" type="ORF">A2290_06660</name>
</gene>
<dbReference type="EMBL" id="MEUA01000006">
    <property type="protein sequence ID" value="OGC16577.1"/>
    <property type="molecule type" value="Genomic_DNA"/>
</dbReference>
<feature type="domain" description="EngC GTPase" evidence="1">
    <location>
        <begin position="12"/>
        <end position="55"/>
    </location>
</feature>
<organism evidence="2 3">
    <name type="scientific">candidate division WOR-1 bacterium RIFOXYB2_FULL_36_35</name>
    <dbReference type="NCBI Taxonomy" id="1802578"/>
    <lineage>
        <taxon>Bacteria</taxon>
        <taxon>Bacillati</taxon>
        <taxon>Saganbacteria</taxon>
    </lineage>
</organism>
<protein>
    <recommendedName>
        <fullName evidence="1">EngC GTPase domain-containing protein</fullName>
    </recommendedName>
</protein>
<dbReference type="Gene3D" id="3.40.50.300">
    <property type="entry name" value="P-loop containing nucleotide triphosphate hydrolases"/>
    <property type="match status" value="1"/>
</dbReference>
<dbReference type="GO" id="GO:0003924">
    <property type="term" value="F:GTPase activity"/>
    <property type="evidence" value="ECO:0007669"/>
    <property type="project" value="InterPro"/>
</dbReference>
<reference evidence="2 3" key="1">
    <citation type="journal article" date="2016" name="Nat. Commun.">
        <title>Thousands of microbial genomes shed light on interconnected biogeochemical processes in an aquifer system.</title>
        <authorList>
            <person name="Anantharaman K."/>
            <person name="Brown C.T."/>
            <person name="Hug L.A."/>
            <person name="Sharon I."/>
            <person name="Castelle C.J."/>
            <person name="Probst A.J."/>
            <person name="Thomas B.C."/>
            <person name="Singh A."/>
            <person name="Wilkins M.J."/>
            <person name="Karaoz U."/>
            <person name="Brodie E.L."/>
            <person name="Williams K.H."/>
            <person name="Hubbard S.S."/>
            <person name="Banfield J.F."/>
        </authorList>
    </citation>
    <scope>NUCLEOTIDE SEQUENCE [LARGE SCALE GENOMIC DNA]</scope>
</reference>
<name>A0A1F4S867_UNCSA</name>
<evidence type="ECO:0000259" key="1">
    <source>
        <dbReference type="Pfam" id="PF03193"/>
    </source>
</evidence>
<dbReference type="SUPFAM" id="SSF52540">
    <property type="entry name" value="P-loop containing nucleoside triphosphate hydrolases"/>
    <property type="match status" value="1"/>
</dbReference>
<sequence length="147" mass="16706">MVQAVDRDFSKELLKTKEISTHTKKGKHATTHREIFVLDGYGMIIDNPGMREIGLADAKDGVSSVFSEIEQLGKYCKFVNCTHEHEPGCNVLSAVESGELSCEKYDGYIKLKKESDYYDMTSLEKRRKDKSFGRMVKTAMKQIKKSL</sequence>
<dbReference type="InterPro" id="IPR027417">
    <property type="entry name" value="P-loop_NTPase"/>
</dbReference>
<proteinExistence type="predicted"/>
<dbReference type="PANTHER" id="PTHR32120">
    <property type="entry name" value="SMALL RIBOSOMAL SUBUNIT BIOGENESIS GTPASE RSGA"/>
    <property type="match status" value="1"/>
</dbReference>
<comment type="caution">
    <text evidence="2">The sequence shown here is derived from an EMBL/GenBank/DDBJ whole genome shotgun (WGS) entry which is preliminary data.</text>
</comment>
<dbReference type="Pfam" id="PF03193">
    <property type="entry name" value="RsgA_GTPase"/>
    <property type="match status" value="1"/>
</dbReference>
<dbReference type="Gene3D" id="1.10.40.50">
    <property type="entry name" value="Probable gtpase engc, domain 3"/>
    <property type="match status" value="1"/>
</dbReference>
<accession>A0A1F4S867</accession>